<comment type="caution">
    <text evidence="2">The sequence shown here is derived from an EMBL/GenBank/DDBJ whole genome shotgun (WGS) entry which is preliminary data.</text>
</comment>
<feature type="domain" description="HMA" evidence="1">
    <location>
        <begin position="197"/>
        <end position="263"/>
    </location>
</feature>
<dbReference type="EMBL" id="JBDFQZ010000013">
    <property type="protein sequence ID" value="KAK9668507.1"/>
    <property type="molecule type" value="Genomic_DNA"/>
</dbReference>
<sequence length="281" mass="30254">MVFNISSCTSQNSTSIITSNIDQPSQSPPPPPFIAGDRALDRHNPIVTDEKRSGTGTNQVLQQKSVIKNTTLAKTSNNTKNTTAVKTISTKSLTSANYNNDGKHHKEVGRKSFSRTSDLIMKAGVCKISKAGVDYINPQESSSRYLLDDTSFSDVFSDNSSTSLTSSSKNGEVDNIDASSKLSHFKPPSSSSSGSSDQVVVLRVSLHCRGCERKLKRHLSSMPGVTSFSIEFAAKKVTVVGDVTPLQVLASISKVKTAKFWSTTTPSSSHFNSRISQIATK</sequence>
<dbReference type="Pfam" id="PF00403">
    <property type="entry name" value="HMA"/>
    <property type="match status" value="1"/>
</dbReference>
<accession>A0AAW1GXS1</accession>
<proteinExistence type="predicted"/>
<reference evidence="2" key="1">
    <citation type="submission" date="2024-03" db="EMBL/GenBank/DDBJ databases">
        <title>WGS assembly of Saponaria officinalis var. Norfolk2.</title>
        <authorList>
            <person name="Jenkins J."/>
            <person name="Shu S."/>
            <person name="Grimwood J."/>
            <person name="Barry K."/>
            <person name="Goodstein D."/>
            <person name="Schmutz J."/>
            <person name="Leebens-Mack J."/>
            <person name="Osbourn A."/>
        </authorList>
    </citation>
    <scope>NUCLEOTIDE SEQUENCE [LARGE SCALE GENOMIC DNA]</scope>
    <source>
        <strain evidence="2">JIC</strain>
    </source>
</reference>
<dbReference type="InterPro" id="IPR044526">
    <property type="entry name" value="NAKR1-3"/>
</dbReference>
<evidence type="ECO:0000313" key="2">
    <source>
        <dbReference type="EMBL" id="KAK9668507.1"/>
    </source>
</evidence>
<dbReference type="CDD" id="cd00371">
    <property type="entry name" value="HMA"/>
    <property type="match status" value="1"/>
</dbReference>
<evidence type="ECO:0000259" key="1">
    <source>
        <dbReference type="PROSITE" id="PS50846"/>
    </source>
</evidence>
<dbReference type="PANTHER" id="PTHR46119">
    <property type="entry name" value="OS08G0405700 PROTEIN"/>
    <property type="match status" value="1"/>
</dbReference>
<protein>
    <recommendedName>
        <fullName evidence="1">HMA domain-containing protein</fullName>
    </recommendedName>
</protein>
<evidence type="ECO:0000313" key="3">
    <source>
        <dbReference type="Proteomes" id="UP001443914"/>
    </source>
</evidence>
<dbReference type="Gene3D" id="3.30.70.100">
    <property type="match status" value="1"/>
</dbReference>
<dbReference type="InterPro" id="IPR006121">
    <property type="entry name" value="HMA_dom"/>
</dbReference>
<dbReference type="GO" id="GO:0046872">
    <property type="term" value="F:metal ion binding"/>
    <property type="evidence" value="ECO:0007669"/>
    <property type="project" value="InterPro"/>
</dbReference>
<dbReference type="InterPro" id="IPR036163">
    <property type="entry name" value="HMA_dom_sf"/>
</dbReference>
<keyword evidence="3" id="KW-1185">Reference proteome</keyword>
<dbReference type="SUPFAM" id="SSF55008">
    <property type="entry name" value="HMA, heavy metal-associated domain"/>
    <property type="match status" value="1"/>
</dbReference>
<dbReference type="Proteomes" id="UP001443914">
    <property type="component" value="Unassembled WGS sequence"/>
</dbReference>
<organism evidence="2 3">
    <name type="scientific">Saponaria officinalis</name>
    <name type="common">Common soapwort</name>
    <name type="synonym">Lychnis saponaria</name>
    <dbReference type="NCBI Taxonomy" id="3572"/>
    <lineage>
        <taxon>Eukaryota</taxon>
        <taxon>Viridiplantae</taxon>
        <taxon>Streptophyta</taxon>
        <taxon>Embryophyta</taxon>
        <taxon>Tracheophyta</taxon>
        <taxon>Spermatophyta</taxon>
        <taxon>Magnoliopsida</taxon>
        <taxon>eudicotyledons</taxon>
        <taxon>Gunneridae</taxon>
        <taxon>Pentapetalae</taxon>
        <taxon>Caryophyllales</taxon>
        <taxon>Caryophyllaceae</taxon>
        <taxon>Caryophylleae</taxon>
        <taxon>Saponaria</taxon>
    </lineage>
</organism>
<name>A0AAW1GXS1_SAPOF</name>
<dbReference type="PANTHER" id="PTHR46119:SF15">
    <property type="entry name" value="PROTEIN SODIUM POTASSIUM ROOT DEFECTIVE 2"/>
    <property type="match status" value="1"/>
</dbReference>
<dbReference type="PROSITE" id="PS50846">
    <property type="entry name" value="HMA_2"/>
    <property type="match status" value="1"/>
</dbReference>
<gene>
    <name evidence="2" type="ORF">RND81_13G065400</name>
</gene>
<dbReference type="AlphaFoldDB" id="A0AAW1GXS1"/>